<dbReference type="EMBL" id="GL636488">
    <property type="protein sequence ID" value="EFW20908.1"/>
    <property type="molecule type" value="Genomic_DNA"/>
</dbReference>
<sequence length="86" mass="9879">MRQSPEQNAENPGKLHSQQGGMHDFLPCIFRQTTSFDRLLFLFSRREAGRSIAIPEHQAMGRLTYDCVLVSLPRRNTRISVSHNPK</sequence>
<organism evidence="3">
    <name type="scientific">Coccidioides posadasii (strain RMSCC 757 / Silveira)</name>
    <name type="common">Valley fever fungus</name>
    <dbReference type="NCBI Taxonomy" id="443226"/>
    <lineage>
        <taxon>Eukaryota</taxon>
        <taxon>Fungi</taxon>
        <taxon>Dikarya</taxon>
        <taxon>Ascomycota</taxon>
        <taxon>Pezizomycotina</taxon>
        <taxon>Eurotiomycetes</taxon>
        <taxon>Eurotiomycetidae</taxon>
        <taxon>Onygenales</taxon>
        <taxon>Onygenaceae</taxon>
        <taxon>Coccidioides</taxon>
    </lineage>
</organism>
<dbReference type="AlphaFoldDB" id="E9CY81"/>
<dbReference type="HOGENOM" id="CLU_2497727_0_0_1"/>
<feature type="region of interest" description="Disordered" evidence="1">
    <location>
        <begin position="1"/>
        <end position="20"/>
    </location>
</feature>
<dbReference type="Proteomes" id="UP000002497">
    <property type="component" value="Unassembled WGS sequence"/>
</dbReference>
<name>E9CY81_COCPS</name>
<evidence type="ECO:0000313" key="3">
    <source>
        <dbReference type="Proteomes" id="UP000002497"/>
    </source>
</evidence>
<gene>
    <name evidence="2" type="ORF">CPSG_02751</name>
</gene>
<reference evidence="3" key="1">
    <citation type="journal article" date="2010" name="Genome Res.">
        <title>Population genomic sequencing of Coccidioides fungi reveals recent hybridization and transposon control.</title>
        <authorList>
            <person name="Neafsey D.E."/>
            <person name="Barker B.M."/>
            <person name="Sharpton T.J."/>
            <person name="Stajich J.E."/>
            <person name="Park D.J."/>
            <person name="Whiston E."/>
            <person name="Hung C.-Y."/>
            <person name="McMahan C."/>
            <person name="White J."/>
            <person name="Sykes S."/>
            <person name="Heiman D."/>
            <person name="Young S."/>
            <person name="Zeng Q."/>
            <person name="Abouelleil A."/>
            <person name="Aftuck L."/>
            <person name="Bessette D."/>
            <person name="Brown A."/>
            <person name="FitzGerald M."/>
            <person name="Lui A."/>
            <person name="Macdonald J.P."/>
            <person name="Priest M."/>
            <person name="Orbach M.J."/>
            <person name="Galgiani J.N."/>
            <person name="Kirkland T.N."/>
            <person name="Cole G.T."/>
            <person name="Birren B.W."/>
            <person name="Henn M.R."/>
            <person name="Taylor J.W."/>
            <person name="Rounsley S.D."/>
        </authorList>
    </citation>
    <scope>NUCLEOTIDE SEQUENCE [LARGE SCALE GENOMIC DNA]</scope>
    <source>
        <strain evidence="3">RMSCC 757 / Silveira</strain>
    </source>
</reference>
<proteinExistence type="predicted"/>
<evidence type="ECO:0000256" key="1">
    <source>
        <dbReference type="SAM" id="MobiDB-lite"/>
    </source>
</evidence>
<dbReference type="VEuPathDB" id="FungiDB:CPSG_02751"/>
<keyword evidence="3" id="KW-1185">Reference proteome</keyword>
<accession>E9CY81</accession>
<reference evidence="3" key="2">
    <citation type="submission" date="2010-03" db="EMBL/GenBank/DDBJ databases">
        <title>The genome sequence of Coccidioides posadasii strain Silveira.</title>
        <authorList>
            <consortium name="The Broad Institute Genome Sequencing Center for Infectious Disease"/>
            <person name="Neafsey D."/>
            <person name="Orbach M."/>
            <person name="Henn M.R."/>
            <person name="Cole G.T."/>
            <person name="Galgiani J."/>
            <person name="Gardner M.J."/>
            <person name="Kirkland T.N."/>
            <person name="Taylor J.W."/>
            <person name="Young S.K."/>
            <person name="Zeng Q."/>
            <person name="Koehrsen M."/>
            <person name="Alvarado L."/>
            <person name="Berlin A."/>
            <person name="Borenstein D."/>
            <person name="Chapman S.B."/>
            <person name="Chen Z."/>
            <person name="Engels R."/>
            <person name="Freedman E."/>
            <person name="Gellesch M."/>
            <person name="Goldberg J."/>
            <person name="Griggs A."/>
            <person name="Gujja S."/>
            <person name="Heilman E."/>
            <person name="Heiman D."/>
            <person name="Howarth C."/>
            <person name="Jen D."/>
            <person name="Larson L."/>
            <person name="Mehta T."/>
            <person name="Neiman D."/>
            <person name="Park D."/>
            <person name="Pearson M."/>
            <person name="Richards J."/>
            <person name="Roberts A."/>
            <person name="Saif S."/>
            <person name="Shea T."/>
            <person name="Shenoy N."/>
            <person name="Sisk P."/>
            <person name="Stolte C."/>
            <person name="Sykes S."/>
            <person name="Walk T."/>
            <person name="White J."/>
            <person name="Yandava C."/>
            <person name="Haas B."/>
            <person name="Nusbaum C."/>
            <person name="Birren B."/>
        </authorList>
    </citation>
    <scope>NUCLEOTIDE SEQUENCE [LARGE SCALE GENOMIC DNA]</scope>
    <source>
        <strain evidence="3">RMSCC 757 / Silveira</strain>
    </source>
</reference>
<evidence type="ECO:0000313" key="2">
    <source>
        <dbReference type="EMBL" id="EFW20908.1"/>
    </source>
</evidence>
<protein>
    <submittedName>
        <fullName evidence="2">Uncharacterized protein</fullName>
    </submittedName>
</protein>